<dbReference type="Proteomes" id="UP001243420">
    <property type="component" value="Chromosome"/>
</dbReference>
<dbReference type="InterPro" id="IPR000182">
    <property type="entry name" value="GNAT_dom"/>
</dbReference>
<dbReference type="PROSITE" id="PS51186">
    <property type="entry name" value="GNAT"/>
    <property type="match status" value="1"/>
</dbReference>
<dbReference type="CDD" id="cd04301">
    <property type="entry name" value="NAT_SF"/>
    <property type="match status" value="1"/>
</dbReference>
<dbReference type="PANTHER" id="PTHR43420">
    <property type="entry name" value="ACETYLTRANSFERASE"/>
    <property type="match status" value="1"/>
</dbReference>
<evidence type="ECO:0000313" key="4">
    <source>
        <dbReference type="EMBL" id="WGH80049.1"/>
    </source>
</evidence>
<keyword evidence="1 4" id="KW-0808">Transferase</keyword>
<dbReference type="SUPFAM" id="SSF55729">
    <property type="entry name" value="Acyl-CoA N-acyltransferases (Nat)"/>
    <property type="match status" value="1"/>
</dbReference>
<name>A0ABY8LFH1_9RHOB</name>
<proteinExistence type="predicted"/>
<keyword evidence="5" id="KW-1185">Reference proteome</keyword>
<accession>A0ABY8LFH1</accession>
<dbReference type="Pfam" id="PF00583">
    <property type="entry name" value="Acetyltransf_1"/>
    <property type="match status" value="1"/>
</dbReference>
<sequence length="138" mass="14631">MSAPALARLHARCFTGAARWSEAAFAEALADPRCFFCPEGGDGTGFALGRVIAGEAELLTLAVAPERRRQGTGRALLQGFEAEAMRRAATDAFLEVAADNVAARGLYAAQGWIETGRRRGYFAGIDALTLHKVLHAAP</sequence>
<keyword evidence="2 4" id="KW-0012">Acyltransferase</keyword>
<evidence type="ECO:0000259" key="3">
    <source>
        <dbReference type="PROSITE" id="PS51186"/>
    </source>
</evidence>
<reference evidence="4 5" key="1">
    <citation type="submission" date="2023-04" db="EMBL/GenBank/DDBJ databases">
        <title>Jannaschia ovalis sp. nov., a marine bacterium isolated from sea tidal flat.</title>
        <authorList>
            <person name="Kwon D.Y."/>
            <person name="Kim J.-J."/>
        </authorList>
    </citation>
    <scope>NUCLEOTIDE SEQUENCE [LARGE SCALE GENOMIC DNA]</scope>
    <source>
        <strain evidence="4 5">GRR-S6-38</strain>
    </source>
</reference>
<evidence type="ECO:0000256" key="1">
    <source>
        <dbReference type="ARBA" id="ARBA00022679"/>
    </source>
</evidence>
<dbReference type="Gene3D" id="3.40.630.30">
    <property type="match status" value="1"/>
</dbReference>
<evidence type="ECO:0000313" key="5">
    <source>
        <dbReference type="Proteomes" id="UP001243420"/>
    </source>
</evidence>
<dbReference type="GO" id="GO:0016746">
    <property type="term" value="F:acyltransferase activity"/>
    <property type="evidence" value="ECO:0007669"/>
    <property type="project" value="UniProtKB-KW"/>
</dbReference>
<feature type="domain" description="N-acetyltransferase" evidence="3">
    <location>
        <begin position="1"/>
        <end position="135"/>
    </location>
</feature>
<protein>
    <submittedName>
        <fullName evidence="4">N-acetyltransferase</fullName>
        <ecNumber evidence="4">2.3.1.-</ecNumber>
    </submittedName>
</protein>
<dbReference type="EMBL" id="CP122537">
    <property type="protein sequence ID" value="WGH80049.1"/>
    <property type="molecule type" value="Genomic_DNA"/>
</dbReference>
<dbReference type="EC" id="2.3.1.-" evidence="4"/>
<evidence type="ECO:0000256" key="2">
    <source>
        <dbReference type="ARBA" id="ARBA00023315"/>
    </source>
</evidence>
<dbReference type="RefSeq" id="WP_279967088.1">
    <property type="nucleotide sequence ID" value="NZ_CP122537.1"/>
</dbReference>
<organism evidence="4 5">
    <name type="scientific">Jannaschia ovalis</name>
    <dbReference type="NCBI Taxonomy" id="3038773"/>
    <lineage>
        <taxon>Bacteria</taxon>
        <taxon>Pseudomonadati</taxon>
        <taxon>Pseudomonadota</taxon>
        <taxon>Alphaproteobacteria</taxon>
        <taxon>Rhodobacterales</taxon>
        <taxon>Roseobacteraceae</taxon>
        <taxon>Jannaschia</taxon>
    </lineage>
</organism>
<dbReference type="InterPro" id="IPR050680">
    <property type="entry name" value="YpeA/RimI_acetyltransf"/>
</dbReference>
<gene>
    <name evidence="4" type="ORF">P8627_07245</name>
</gene>
<dbReference type="InterPro" id="IPR016181">
    <property type="entry name" value="Acyl_CoA_acyltransferase"/>
</dbReference>
<dbReference type="PANTHER" id="PTHR43420:SF12">
    <property type="entry name" value="N-ACETYLTRANSFERASE DOMAIN-CONTAINING PROTEIN"/>
    <property type="match status" value="1"/>
</dbReference>